<reference evidence="1" key="2">
    <citation type="submission" date="2022-06" db="UniProtKB">
        <authorList>
            <consortium name="EnsemblMetazoa"/>
        </authorList>
    </citation>
    <scope>IDENTIFICATION</scope>
    <source>
        <strain evidence="1">DF5081</strain>
    </source>
</reference>
<proteinExistence type="predicted"/>
<organism evidence="1 2">
    <name type="scientific">Caenorhabditis japonica</name>
    <dbReference type="NCBI Taxonomy" id="281687"/>
    <lineage>
        <taxon>Eukaryota</taxon>
        <taxon>Metazoa</taxon>
        <taxon>Ecdysozoa</taxon>
        <taxon>Nematoda</taxon>
        <taxon>Chromadorea</taxon>
        <taxon>Rhabditida</taxon>
        <taxon>Rhabditina</taxon>
        <taxon>Rhabditomorpha</taxon>
        <taxon>Rhabditoidea</taxon>
        <taxon>Rhabditidae</taxon>
        <taxon>Peloderinae</taxon>
        <taxon>Caenorhabditis</taxon>
    </lineage>
</organism>
<accession>A0A8R1IQQ2</accession>
<dbReference type="Proteomes" id="UP000005237">
    <property type="component" value="Unassembled WGS sequence"/>
</dbReference>
<name>A0A8R1IQQ2_CAEJA</name>
<dbReference type="EnsemblMetazoa" id="CJA39739.1">
    <property type="protein sequence ID" value="CJA39739.1"/>
    <property type="gene ID" value="WBGene00215586"/>
</dbReference>
<dbReference type="GO" id="GO:0005634">
    <property type="term" value="C:nucleus"/>
    <property type="evidence" value="ECO:0007669"/>
    <property type="project" value="TreeGrafter"/>
</dbReference>
<protein>
    <submittedName>
        <fullName evidence="1">Uncharacterized protein</fullName>
    </submittedName>
</protein>
<dbReference type="PANTHER" id="PTHR32020:SF3">
    <property type="entry name" value="ARID DOMAIN-CONTAINING PROTEIN-RELATED"/>
    <property type="match status" value="1"/>
</dbReference>
<keyword evidence="2" id="KW-1185">Reference proteome</keyword>
<reference evidence="2" key="1">
    <citation type="submission" date="2010-08" db="EMBL/GenBank/DDBJ databases">
        <authorList>
            <consortium name="Caenorhabditis japonica Sequencing Consortium"/>
            <person name="Wilson R.K."/>
        </authorList>
    </citation>
    <scope>NUCLEOTIDE SEQUENCE [LARGE SCALE GENOMIC DNA]</scope>
    <source>
        <strain evidence="2">DF5081</strain>
    </source>
</reference>
<dbReference type="AlphaFoldDB" id="A0A8R1IQQ2"/>
<dbReference type="PANTHER" id="PTHR32020">
    <property type="entry name" value="LIN-8 DOMAIN CONTAINING-RELATED"/>
    <property type="match status" value="1"/>
</dbReference>
<sequence length="406" mass="46612">MIHVYVVYTSIMSAPFTPESKFHRHYPIVVKQEMLPAREPSPSLPPYMIPRSITPTPEVRPGSETYDMPTYRRISQHHSLPDAQTRDDVRKTLFDLIHQDGKMWDGVKLKTSLKQWEDIGLELWKRLDIVVSVEQMKLAWRVARNTIRRKLRSCIENQKMGPEETEQSFIKWEVYGHIRFLRARYAKYEAELRKEFITGEAADADVILEAERDDDDVIFEGYHAPMEIGSDTVPDAPTYIDYLSPGQPQISVPTDPMIQVARNQMCQQYNPSSHTPNHQIPHINEEVIEQLEASAPLLPCSPNFTDDGSSKFDIKSSRKRTAAEQLPSDSDLTAQHIGHEVKRAFRQYPTKESLIRQSFFTLLMAIDDEEADYQNMADIFNDLAAQCNAKAASRAKRLAQNPVNPQ</sequence>
<evidence type="ECO:0000313" key="1">
    <source>
        <dbReference type="EnsemblMetazoa" id="CJA39739.1"/>
    </source>
</evidence>
<dbReference type="InterPro" id="IPR005020">
    <property type="entry name" value="LIN-8"/>
</dbReference>
<dbReference type="Pfam" id="PF03353">
    <property type="entry name" value="Lin-8"/>
    <property type="match status" value="1"/>
</dbReference>
<evidence type="ECO:0000313" key="2">
    <source>
        <dbReference type="Proteomes" id="UP000005237"/>
    </source>
</evidence>